<sequence length="68" mass="7834">MITKSGSLRKQKELYDVILIVDQNKASPHQTVLSTSSLYFKAMFINELAESRQTETIIHDIDEYAMEL</sequence>
<dbReference type="OrthoDB" id="6510073at2759"/>
<dbReference type="InterPro" id="IPR000210">
    <property type="entry name" value="BTB/POZ_dom"/>
</dbReference>
<dbReference type="PANTHER" id="PTHR24412:SF451">
    <property type="entry name" value="KELCH-LIKE PROTEIN 20"/>
    <property type="match status" value="1"/>
</dbReference>
<dbReference type="Proteomes" id="UP000663836">
    <property type="component" value="Unassembled WGS sequence"/>
</dbReference>
<protein>
    <recommendedName>
        <fullName evidence="3">BTB domain-containing protein</fullName>
    </recommendedName>
</protein>
<organism evidence="11 12">
    <name type="scientific">Rotaria sordida</name>
    <dbReference type="NCBI Taxonomy" id="392033"/>
    <lineage>
        <taxon>Eukaryota</taxon>
        <taxon>Metazoa</taxon>
        <taxon>Spiralia</taxon>
        <taxon>Gnathifera</taxon>
        <taxon>Rotifera</taxon>
        <taxon>Eurotatoria</taxon>
        <taxon>Bdelloidea</taxon>
        <taxon>Philodinida</taxon>
        <taxon>Philodinidae</taxon>
        <taxon>Rotaria</taxon>
    </lineage>
</organism>
<dbReference type="SUPFAM" id="SSF54695">
    <property type="entry name" value="POZ domain"/>
    <property type="match status" value="1"/>
</dbReference>
<dbReference type="Proteomes" id="UP000663870">
    <property type="component" value="Unassembled WGS sequence"/>
</dbReference>
<keyword evidence="13" id="KW-1185">Reference proteome</keyword>
<evidence type="ECO:0000256" key="1">
    <source>
        <dbReference type="ARBA" id="ARBA00022441"/>
    </source>
</evidence>
<evidence type="ECO:0000313" key="9">
    <source>
        <dbReference type="EMBL" id="CAF3538173.1"/>
    </source>
</evidence>
<evidence type="ECO:0000313" key="6">
    <source>
        <dbReference type="EMBL" id="CAF1112767.1"/>
    </source>
</evidence>
<dbReference type="EMBL" id="CAJNOT010000936">
    <property type="protein sequence ID" value="CAF1112767.1"/>
    <property type="molecule type" value="Genomic_DNA"/>
</dbReference>
<evidence type="ECO:0000313" key="13">
    <source>
        <dbReference type="Proteomes" id="UP000663870"/>
    </source>
</evidence>
<dbReference type="EMBL" id="CAJOBD010000553">
    <property type="protein sequence ID" value="CAF3687207.1"/>
    <property type="molecule type" value="Genomic_DNA"/>
</dbReference>
<dbReference type="Proteomes" id="UP000663854">
    <property type="component" value="Unassembled WGS sequence"/>
</dbReference>
<dbReference type="PANTHER" id="PTHR24412">
    <property type="entry name" value="KELCH PROTEIN"/>
    <property type="match status" value="1"/>
</dbReference>
<keyword evidence="2" id="KW-0677">Repeat</keyword>
<dbReference type="EMBL" id="CAJOAX010000241">
    <property type="protein sequence ID" value="CAF3547376.1"/>
    <property type="molecule type" value="Genomic_DNA"/>
</dbReference>
<dbReference type="EMBL" id="CAJOBE010000012">
    <property type="protein sequence ID" value="CAF3538173.1"/>
    <property type="molecule type" value="Genomic_DNA"/>
</dbReference>
<evidence type="ECO:0000313" key="12">
    <source>
        <dbReference type="Proteomes" id="UP000663836"/>
    </source>
</evidence>
<proteinExistence type="predicted"/>
<comment type="caution">
    <text evidence="11">The sequence shown here is derived from an EMBL/GenBank/DDBJ whole genome shotgun (WGS) entry which is preliminary data.</text>
</comment>
<evidence type="ECO:0000313" key="10">
    <source>
        <dbReference type="EMBL" id="CAF3547376.1"/>
    </source>
</evidence>
<evidence type="ECO:0000313" key="11">
    <source>
        <dbReference type="EMBL" id="CAF3687207.1"/>
    </source>
</evidence>
<reference evidence="11" key="1">
    <citation type="submission" date="2021-02" db="EMBL/GenBank/DDBJ databases">
        <authorList>
            <person name="Nowell W R."/>
        </authorList>
    </citation>
    <scope>NUCLEOTIDE SEQUENCE</scope>
</reference>
<dbReference type="EMBL" id="CAJNOU010000204">
    <property type="protein sequence ID" value="CAF0913882.1"/>
    <property type="molecule type" value="Genomic_DNA"/>
</dbReference>
<dbReference type="Gene3D" id="3.30.710.10">
    <property type="entry name" value="Potassium Channel Kv1.1, Chain A"/>
    <property type="match status" value="1"/>
</dbReference>
<dbReference type="EMBL" id="CAJNOL010001607">
    <property type="protein sequence ID" value="CAF1390134.1"/>
    <property type="molecule type" value="Genomic_DNA"/>
</dbReference>
<evidence type="ECO:0000313" key="7">
    <source>
        <dbReference type="EMBL" id="CAF1390134.1"/>
    </source>
</evidence>
<accession>A0A818TR36</accession>
<dbReference type="Proteomes" id="UP000663874">
    <property type="component" value="Unassembled WGS sequence"/>
</dbReference>
<evidence type="ECO:0000259" key="3">
    <source>
        <dbReference type="PROSITE" id="PS50097"/>
    </source>
</evidence>
<dbReference type="Proteomes" id="UP000663889">
    <property type="component" value="Unassembled WGS sequence"/>
</dbReference>
<dbReference type="PROSITE" id="PS50097">
    <property type="entry name" value="BTB"/>
    <property type="match status" value="1"/>
</dbReference>
<dbReference type="Proteomes" id="UP000663882">
    <property type="component" value="Unassembled WGS sequence"/>
</dbReference>
<evidence type="ECO:0000256" key="2">
    <source>
        <dbReference type="ARBA" id="ARBA00022737"/>
    </source>
</evidence>
<dbReference type="InterPro" id="IPR011333">
    <property type="entry name" value="SKP1/BTB/POZ_sf"/>
</dbReference>
<evidence type="ECO:0000313" key="4">
    <source>
        <dbReference type="EMBL" id="CAF0827477.1"/>
    </source>
</evidence>
<dbReference type="Proteomes" id="UP000663823">
    <property type="component" value="Unassembled WGS sequence"/>
</dbReference>
<evidence type="ECO:0000313" key="8">
    <source>
        <dbReference type="EMBL" id="CAF1449632.1"/>
    </source>
</evidence>
<dbReference type="EMBL" id="CAJNOO010000147">
    <property type="protein sequence ID" value="CAF0827477.1"/>
    <property type="molecule type" value="Genomic_DNA"/>
</dbReference>
<feature type="domain" description="BTB" evidence="3">
    <location>
        <begin position="15"/>
        <end position="68"/>
    </location>
</feature>
<dbReference type="Proteomes" id="UP000663864">
    <property type="component" value="Unassembled WGS sequence"/>
</dbReference>
<keyword evidence="1" id="KW-0880">Kelch repeat</keyword>
<gene>
    <name evidence="9" type="ORF">FNK824_LOCUS326</name>
    <name evidence="11" type="ORF">JBS370_LOCUS8602</name>
    <name evidence="7" type="ORF">JXQ802_LOCUS34159</name>
    <name evidence="10" type="ORF">OTI717_LOCUS4121</name>
    <name evidence="8" type="ORF">PYM288_LOCUS36491</name>
    <name evidence="4" type="ORF">RFH988_LOCUS5261</name>
    <name evidence="5" type="ORF">SEV965_LOCUS6291</name>
    <name evidence="6" type="ORF">ZHD862_LOCUS18207</name>
</gene>
<name>A0A818TR36_9BILA</name>
<dbReference type="Pfam" id="PF00651">
    <property type="entry name" value="BTB"/>
    <property type="match status" value="1"/>
</dbReference>
<evidence type="ECO:0000313" key="5">
    <source>
        <dbReference type="EMBL" id="CAF0913882.1"/>
    </source>
</evidence>
<dbReference type="AlphaFoldDB" id="A0A818TR36"/>
<dbReference type="EMBL" id="CAJNOH010007105">
    <property type="protein sequence ID" value="CAF1449632.1"/>
    <property type="molecule type" value="Genomic_DNA"/>
</dbReference>